<dbReference type="RefSeq" id="XP_062647173.1">
    <property type="nucleotide sequence ID" value="XM_062797080.1"/>
</dbReference>
<feature type="compositionally biased region" description="Basic and acidic residues" evidence="1">
    <location>
        <begin position="110"/>
        <end position="120"/>
    </location>
</feature>
<feature type="compositionally biased region" description="Acidic residues" evidence="1">
    <location>
        <begin position="399"/>
        <end position="411"/>
    </location>
</feature>
<reference evidence="2" key="2">
    <citation type="submission" date="2023-05" db="EMBL/GenBank/DDBJ databases">
        <authorList>
            <consortium name="Lawrence Berkeley National Laboratory"/>
            <person name="Steindorff A."/>
            <person name="Hensen N."/>
            <person name="Bonometti L."/>
            <person name="Westerberg I."/>
            <person name="Brannstrom I.O."/>
            <person name="Guillou S."/>
            <person name="Cros-Aarteil S."/>
            <person name="Calhoun S."/>
            <person name="Haridas S."/>
            <person name="Kuo A."/>
            <person name="Mondo S."/>
            <person name="Pangilinan J."/>
            <person name="Riley R."/>
            <person name="Labutti K."/>
            <person name="Andreopoulos B."/>
            <person name="Lipzen A."/>
            <person name="Chen C."/>
            <person name="Yanf M."/>
            <person name="Daum C."/>
            <person name="Ng V."/>
            <person name="Clum A."/>
            <person name="Ohm R."/>
            <person name="Martin F."/>
            <person name="Silar P."/>
            <person name="Natvig D."/>
            <person name="Lalanne C."/>
            <person name="Gautier V."/>
            <person name="Ament-Velasquez S.L."/>
            <person name="Kruys A."/>
            <person name="Hutchinson M.I."/>
            <person name="Powell A.J."/>
            <person name="Barry K."/>
            <person name="Miller A.N."/>
            <person name="Grigoriev I.V."/>
            <person name="Debuchy R."/>
            <person name="Gladieux P."/>
            <person name="Thoren M.H."/>
            <person name="Johannesson H."/>
        </authorList>
    </citation>
    <scope>NUCLEOTIDE SEQUENCE</scope>
    <source>
        <strain evidence="2">CBS 731.68</strain>
    </source>
</reference>
<evidence type="ECO:0000313" key="3">
    <source>
        <dbReference type="Proteomes" id="UP001302602"/>
    </source>
</evidence>
<protein>
    <submittedName>
        <fullName evidence="2">Uncharacterized protein</fullName>
    </submittedName>
</protein>
<accession>A0AAN6TZ45</accession>
<proteinExistence type="predicted"/>
<sequence length="628" mass="68974">MVSRVVVLPKGRPIAQSSQPCVPCARGLLHSDNCPPLPPLEPGTYRAADGTIRRFNNVHSTSNGRPADPISDRLYTVIREIHEDLERFSQQLLGTARTNVTGPARMASGSDRDLRPRFNRDAQPQNVPYPASAASSDPSSLPPLRSLGSRGRVPPAFAGSGPRASRYRPADGNRHSGYRSHFGGTIALEDLGRNIHETDAQIRALLDLSNSSSTMPRAPSAASPPLHGQNMAEENRRVKRRKLDSDRVASSFKGFRYGKYGQVEPGQLTMEIVSCDGGLYADEHSYPPENILKNDTSVYCTKSNRCNIVLKHQGGTVFSLKELVIKAPGSKFSCPVREGMVFVSMESDDLLTRTAQYQIQYLPSRTPRRGTVIFRHEEDGNGVVRVQSSRALRAYNYGADDDDDDDEEEDDSRTAQIPPEFTASPAPFNVIAECSEDESDEDHPSQPHPPRRRTPNRIGALPFESDSEDDSIQIFGGPYRHWPAADEDAMRDPTGAAAAARRRYRFSRSALFDHLTNGSIPLTSSSTAGNNRNGSGNMTLEEAQEASQIATQEAVRAVGGELMAPLAHFFIEKDKNKCTVRFDPPVSGRFILLKMWSPHQDPGKNIDIQAIVAKGFAGPRYCPVVELA</sequence>
<feature type="region of interest" description="Disordered" evidence="1">
    <location>
        <begin position="94"/>
        <end position="175"/>
    </location>
</feature>
<dbReference type="GeneID" id="87833848"/>
<feature type="region of interest" description="Disordered" evidence="1">
    <location>
        <begin position="396"/>
        <end position="471"/>
    </location>
</feature>
<evidence type="ECO:0000313" key="2">
    <source>
        <dbReference type="EMBL" id="KAK4123402.1"/>
    </source>
</evidence>
<dbReference type="Proteomes" id="UP001302602">
    <property type="component" value="Unassembled WGS sequence"/>
</dbReference>
<gene>
    <name evidence="2" type="ORF">N657DRAFT_691006</name>
</gene>
<name>A0AAN6TZ45_9PEZI</name>
<reference evidence="2" key="1">
    <citation type="journal article" date="2023" name="Mol. Phylogenet. Evol.">
        <title>Genome-scale phylogeny and comparative genomics of the fungal order Sordariales.</title>
        <authorList>
            <person name="Hensen N."/>
            <person name="Bonometti L."/>
            <person name="Westerberg I."/>
            <person name="Brannstrom I.O."/>
            <person name="Guillou S."/>
            <person name="Cros-Aarteil S."/>
            <person name="Calhoun S."/>
            <person name="Haridas S."/>
            <person name="Kuo A."/>
            <person name="Mondo S."/>
            <person name="Pangilinan J."/>
            <person name="Riley R."/>
            <person name="LaButti K."/>
            <person name="Andreopoulos B."/>
            <person name="Lipzen A."/>
            <person name="Chen C."/>
            <person name="Yan M."/>
            <person name="Daum C."/>
            <person name="Ng V."/>
            <person name="Clum A."/>
            <person name="Steindorff A."/>
            <person name="Ohm R.A."/>
            <person name="Martin F."/>
            <person name="Silar P."/>
            <person name="Natvig D.O."/>
            <person name="Lalanne C."/>
            <person name="Gautier V."/>
            <person name="Ament-Velasquez S.L."/>
            <person name="Kruys A."/>
            <person name="Hutchinson M.I."/>
            <person name="Powell A.J."/>
            <person name="Barry K."/>
            <person name="Miller A.N."/>
            <person name="Grigoriev I.V."/>
            <person name="Debuchy R."/>
            <person name="Gladieux P."/>
            <person name="Hiltunen Thoren M."/>
            <person name="Johannesson H."/>
        </authorList>
    </citation>
    <scope>NUCLEOTIDE SEQUENCE</scope>
    <source>
        <strain evidence="2">CBS 731.68</strain>
    </source>
</reference>
<organism evidence="2 3">
    <name type="scientific">Parathielavia appendiculata</name>
    <dbReference type="NCBI Taxonomy" id="2587402"/>
    <lineage>
        <taxon>Eukaryota</taxon>
        <taxon>Fungi</taxon>
        <taxon>Dikarya</taxon>
        <taxon>Ascomycota</taxon>
        <taxon>Pezizomycotina</taxon>
        <taxon>Sordariomycetes</taxon>
        <taxon>Sordariomycetidae</taxon>
        <taxon>Sordariales</taxon>
        <taxon>Chaetomiaceae</taxon>
        <taxon>Parathielavia</taxon>
    </lineage>
</organism>
<dbReference type="EMBL" id="MU853229">
    <property type="protein sequence ID" value="KAK4123402.1"/>
    <property type="molecule type" value="Genomic_DNA"/>
</dbReference>
<comment type="caution">
    <text evidence="2">The sequence shown here is derived from an EMBL/GenBank/DDBJ whole genome shotgun (WGS) entry which is preliminary data.</text>
</comment>
<evidence type="ECO:0000256" key="1">
    <source>
        <dbReference type="SAM" id="MobiDB-lite"/>
    </source>
</evidence>
<feature type="compositionally biased region" description="Low complexity" evidence="1">
    <location>
        <begin position="131"/>
        <end position="152"/>
    </location>
</feature>
<feature type="region of interest" description="Disordered" evidence="1">
    <location>
        <begin position="211"/>
        <end position="243"/>
    </location>
</feature>
<dbReference type="AlphaFoldDB" id="A0AAN6TZ45"/>
<keyword evidence="3" id="KW-1185">Reference proteome</keyword>